<proteinExistence type="predicted"/>
<dbReference type="SMART" id="SM00393">
    <property type="entry name" value="R3H"/>
    <property type="match status" value="1"/>
</dbReference>
<dbReference type="InterPro" id="IPR001374">
    <property type="entry name" value="R3H_dom"/>
</dbReference>
<keyword evidence="4" id="KW-1185">Reference proteome</keyword>
<dbReference type="PROSITE" id="PS51061">
    <property type="entry name" value="R3H"/>
    <property type="match status" value="1"/>
</dbReference>
<evidence type="ECO:0000259" key="2">
    <source>
        <dbReference type="PROSITE" id="PS51061"/>
    </source>
</evidence>
<feature type="domain" description="R3H" evidence="2">
    <location>
        <begin position="179"/>
        <end position="241"/>
    </location>
</feature>
<dbReference type="Gene3D" id="3.30.1370.50">
    <property type="entry name" value="R3H-like domain"/>
    <property type="match status" value="1"/>
</dbReference>
<name>A0A8S0VZM5_CYCAE</name>
<dbReference type="InterPro" id="IPR036867">
    <property type="entry name" value="R3H_dom_sf"/>
</dbReference>
<feature type="compositionally biased region" description="Low complexity" evidence="1">
    <location>
        <begin position="327"/>
        <end position="369"/>
    </location>
</feature>
<dbReference type="AlphaFoldDB" id="A0A8S0VZM5"/>
<gene>
    <name evidence="3" type="ORF">AAE3_LOCUS11078</name>
</gene>
<dbReference type="EMBL" id="CACVBS010000071">
    <property type="protein sequence ID" value="CAA7268874.1"/>
    <property type="molecule type" value="Genomic_DNA"/>
</dbReference>
<sequence length="393" mass="41049">MFGPNRAAMSMRNDDEEFNMLHRPLRCPRGGAGSPVRQTLFGSTGLWAAPVQENSWVAGSTTANVSATVMIVDRVLHLVGSYASPASQITTHAPDHVMPLPAAPKPIPNVNCGRTSASSGLSSGSQMSSQSAPKCTSDCQIAKRNARLADALGIKTDGRDKGTAATYNDELVAFARANAKFLPVVERAFADFIASDKRTQVLPHMPPDRRKFVHDLATVYRLDTQMVDQEPHRSVQLLRRVDTRIPAPRLSAFVASTAPPPSLGKLADLRALRGGQNVPAAPSSSWRSTTGSNPNASPSSSRPLTPASGTAESTASRTASRGWSSVAAKAPQSTTTASSQTPVSAPRSTASSAGAAAASLPARTSASAAGTPRTASPALPVAAEHVPDSWEDD</sequence>
<comment type="caution">
    <text evidence="3">The sequence shown here is derived from an EMBL/GenBank/DDBJ whole genome shotgun (WGS) entry which is preliminary data.</text>
</comment>
<evidence type="ECO:0000313" key="4">
    <source>
        <dbReference type="Proteomes" id="UP000467700"/>
    </source>
</evidence>
<dbReference type="CDD" id="cd02325">
    <property type="entry name" value="R3H"/>
    <property type="match status" value="1"/>
</dbReference>
<dbReference type="OrthoDB" id="6512771at2759"/>
<dbReference type="SUPFAM" id="SSF82708">
    <property type="entry name" value="R3H domain"/>
    <property type="match status" value="1"/>
</dbReference>
<protein>
    <recommendedName>
        <fullName evidence="2">R3H domain-containing protein</fullName>
    </recommendedName>
</protein>
<feature type="compositionally biased region" description="Low complexity" evidence="1">
    <location>
        <begin position="288"/>
        <end position="301"/>
    </location>
</feature>
<feature type="compositionally biased region" description="Polar residues" evidence="1">
    <location>
        <begin position="307"/>
        <end position="323"/>
    </location>
</feature>
<dbReference type="GO" id="GO:0003676">
    <property type="term" value="F:nucleic acid binding"/>
    <property type="evidence" value="ECO:0007669"/>
    <property type="project" value="UniProtKB-UniRule"/>
</dbReference>
<evidence type="ECO:0000313" key="3">
    <source>
        <dbReference type="EMBL" id="CAA7268874.1"/>
    </source>
</evidence>
<feature type="region of interest" description="Disordered" evidence="1">
    <location>
        <begin position="275"/>
        <end position="393"/>
    </location>
</feature>
<dbReference type="Pfam" id="PF01424">
    <property type="entry name" value="R3H"/>
    <property type="match status" value="1"/>
</dbReference>
<evidence type="ECO:0000256" key="1">
    <source>
        <dbReference type="SAM" id="MobiDB-lite"/>
    </source>
</evidence>
<organism evidence="3 4">
    <name type="scientific">Cyclocybe aegerita</name>
    <name type="common">Black poplar mushroom</name>
    <name type="synonym">Agrocybe aegerita</name>
    <dbReference type="NCBI Taxonomy" id="1973307"/>
    <lineage>
        <taxon>Eukaryota</taxon>
        <taxon>Fungi</taxon>
        <taxon>Dikarya</taxon>
        <taxon>Basidiomycota</taxon>
        <taxon>Agaricomycotina</taxon>
        <taxon>Agaricomycetes</taxon>
        <taxon>Agaricomycetidae</taxon>
        <taxon>Agaricales</taxon>
        <taxon>Agaricineae</taxon>
        <taxon>Bolbitiaceae</taxon>
        <taxon>Cyclocybe</taxon>
    </lineage>
</organism>
<reference evidence="3 4" key="1">
    <citation type="submission" date="2020-01" db="EMBL/GenBank/DDBJ databases">
        <authorList>
            <person name="Gupta K D."/>
        </authorList>
    </citation>
    <scope>NUCLEOTIDE SEQUENCE [LARGE SCALE GENOMIC DNA]</scope>
</reference>
<accession>A0A8S0VZM5</accession>
<dbReference type="Proteomes" id="UP000467700">
    <property type="component" value="Unassembled WGS sequence"/>
</dbReference>